<evidence type="ECO:0000259" key="6">
    <source>
        <dbReference type="PROSITE" id="PS51733"/>
    </source>
</evidence>
<dbReference type="EC" id="6.3.4.15" evidence="5"/>
<evidence type="ECO:0000256" key="3">
    <source>
        <dbReference type="ARBA" id="ARBA00022840"/>
    </source>
</evidence>
<dbReference type="PANTHER" id="PTHR12835">
    <property type="entry name" value="BIOTIN PROTEIN LIGASE"/>
    <property type="match status" value="1"/>
</dbReference>
<dbReference type="CDD" id="cd16442">
    <property type="entry name" value="BPL"/>
    <property type="match status" value="1"/>
</dbReference>
<comment type="similarity">
    <text evidence="5">Belongs to the biotin--protein ligase family.</text>
</comment>
<proteinExistence type="inferred from homology"/>
<dbReference type="AlphaFoldDB" id="C9LU04"/>
<dbReference type="PROSITE" id="PS51733">
    <property type="entry name" value="BPL_LPL_CATALYTIC"/>
    <property type="match status" value="1"/>
</dbReference>
<keyword evidence="3 5" id="KW-0067">ATP-binding</keyword>
<keyword evidence="5" id="KW-0238">DNA-binding</keyword>
<dbReference type="Gene3D" id="3.30.930.10">
    <property type="entry name" value="Bira Bifunctional Protein, Domain 2"/>
    <property type="match status" value="1"/>
</dbReference>
<protein>
    <recommendedName>
        <fullName evidence="5">Bifunctional ligase/repressor BirA</fullName>
    </recommendedName>
    <alternativeName>
        <fullName evidence="5">Biotin--[acetyl-CoA-carboxylase] ligase</fullName>
        <ecNumber evidence="5">6.3.4.15</ecNumber>
    </alternativeName>
    <alternativeName>
        <fullName evidence="5">Biotin--protein ligase</fullName>
    </alternativeName>
    <alternativeName>
        <fullName evidence="5">Biotin-[acetyl-CoA carboxylase] synthetase</fullName>
    </alternativeName>
</protein>
<evidence type="ECO:0000313" key="8">
    <source>
        <dbReference type="Proteomes" id="UP000003505"/>
    </source>
</evidence>
<dbReference type="Gene3D" id="1.10.10.10">
    <property type="entry name" value="Winged helix-like DNA-binding domain superfamily/Winged helix DNA-binding domain"/>
    <property type="match status" value="1"/>
</dbReference>
<evidence type="ECO:0000256" key="5">
    <source>
        <dbReference type="HAMAP-Rule" id="MF_00978"/>
    </source>
</evidence>
<evidence type="ECO:0000313" key="7">
    <source>
        <dbReference type="EMBL" id="EEX77535.1"/>
    </source>
</evidence>
<dbReference type="Proteomes" id="UP000003505">
    <property type="component" value="Unassembled WGS sequence"/>
</dbReference>
<gene>
    <name evidence="5" type="primary">birA</name>
    <name evidence="7" type="ORF">SELSPUOL_00809</name>
</gene>
<dbReference type="SUPFAM" id="SSF50037">
    <property type="entry name" value="C-terminal domain of transcriptional repressors"/>
    <property type="match status" value="1"/>
</dbReference>
<feature type="binding site" evidence="5">
    <location>
        <begin position="92"/>
        <end position="94"/>
    </location>
    <ligand>
        <name>biotin</name>
        <dbReference type="ChEBI" id="CHEBI:57586"/>
    </ligand>
</feature>
<comment type="catalytic activity">
    <reaction evidence="5">
        <text>biotin + L-lysyl-[protein] + ATP = N(6)-biotinyl-L-lysyl-[protein] + AMP + diphosphate + H(+)</text>
        <dbReference type="Rhea" id="RHEA:11756"/>
        <dbReference type="Rhea" id="RHEA-COMP:9752"/>
        <dbReference type="Rhea" id="RHEA-COMP:10505"/>
        <dbReference type="ChEBI" id="CHEBI:15378"/>
        <dbReference type="ChEBI" id="CHEBI:29969"/>
        <dbReference type="ChEBI" id="CHEBI:30616"/>
        <dbReference type="ChEBI" id="CHEBI:33019"/>
        <dbReference type="ChEBI" id="CHEBI:57586"/>
        <dbReference type="ChEBI" id="CHEBI:83144"/>
        <dbReference type="ChEBI" id="CHEBI:456215"/>
        <dbReference type="EC" id="6.3.4.15"/>
    </reaction>
</comment>
<dbReference type="InterPro" id="IPR004408">
    <property type="entry name" value="Biotin_CoA_COase_ligase"/>
</dbReference>
<evidence type="ECO:0000256" key="2">
    <source>
        <dbReference type="ARBA" id="ARBA00022741"/>
    </source>
</evidence>
<dbReference type="Pfam" id="PF02237">
    <property type="entry name" value="BPL_C"/>
    <property type="match status" value="1"/>
</dbReference>
<dbReference type="STRING" id="546271.Selsp_1403"/>
<dbReference type="InterPro" id="IPR030855">
    <property type="entry name" value="Bifunct_BirA"/>
</dbReference>
<dbReference type="SUPFAM" id="SSF46785">
    <property type="entry name" value="Winged helix' DNA-binding domain"/>
    <property type="match status" value="1"/>
</dbReference>
<comment type="caution">
    <text evidence="7">The sequence shown here is derived from an EMBL/GenBank/DDBJ whole genome shotgun (WGS) entry which is preliminary data.</text>
</comment>
<dbReference type="CDD" id="cd00090">
    <property type="entry name" value="HTH_ARSR"/>
    <property type="match status" value="1"/>
</dbReference>
<evidence type="ECO:0000256" key="4">
    <source>
        <dbReference type="ARBA" id="ARBA00023267"/>
    </source>
</evidence>
<keyword evidence="5" id="KW-0804">Transcription</keyword>
<dbReference type="GO" id="GO:0005524">
    <property type="term" value="F:ATP binding"/>
    <property type="evidence" value="ECO:0007669"/>
    <property type="project" value="UniProtKB-UniRule"/>
</dbReference>
<feature type="domain" description="BPL/LPL catalytic" evidence="6">
    <location>
        <begin position="69"/>
        <end position="259"/>
    </location>
</feature>
<dbReference type="EMBL" id="ACKP02000015">
    <property type="protein sequence ID" value="EEX77535.1"/>
    <property type="molecule type" value="Genomic_DNA"/>
</dbReference>
<organism evidence="7 8">
    <name type="scientific">Selenomonas sputigena (strain ATCC 35185 / DSM 20758 / CCUG 44933 / VPI D19B-28)</name>
    <dbReference type="NCBI Taxonomy" id="546271"/>
    <lineage>
        <taxon>Bacteria</taxon>
        <taxon>Bacillati</taxon>
        <taxon>Bacillota</taxon>
        <taxon>Negativicutes</taxon>
        <taxon>Selenomonadales</taxon>
        <taxon>Selenomonadaceae</taxon>
        <taxon>Selenomonas</taxon>
    </lineage>
</organism>
<keyword evidence="4 5" id="KW-0092">Biotin</keyword>
<dbReference type="Pfam" id="PF08279">
    <property type="entry name" value="HTH_11"/>
    <property type="match status" value="1"/>
</dbReference>
<reference evidence="7 8" key="1">
    <citation type="submission" date="2009-09" db="EMBL/GenBank/DDBJ databases">
        <authorList>
            <person name="Weinstock G."/>
            <person name="Sodergren E."/>
            <person name="Clifton S."/>
            <person name="Fulton L."/>
            <person name="Fulton B."/>
            <person name="Courtney L."/>
            <person name="Fronick C."/>
            <person name="Harrison M."/>
            <person name="Strong C."/>
            <person name="Farmer C."/>
            <person name="Delahaunty K."/>
            <person name="Markovic C."/>
            <person name="Hall O."/>
            <person name="Minx P."/>
            <person name="Tomlinson C."/>
            <person name="Mitreva M."/>
            <person name="Nelson J."/>
            <person name="Hou S."/>
            <person name="Wollam A."/>
            <person name="Pepin K.H."/>
            <person name="Johnson M."/>
            <person name="Bhonagiri V."/>
            <person name="Nash W.E."/>
            <person name="Warren W."/>
            <person name="Chinwalla A."/>
            <person name="Mardis E.R."/>
            <person name="Wilson R.K."/>
        </authorList>
    </citation>
    <scope>NUCLEOTIDE SEQUENCE [LARGE SCALE GENOMIC DNA]</scope>
    <source>
        <strain evidence="8">ATCC 35185 / DSM 20758 / VPI D19B-28</strain>
    </source>
</reference>
<dbReference type="InterPro" id="IPR004143">
    <property type="entry name" value="BPL_LPL_catalytic"/>
</dbReference>
<dbReference type="SUPFAM" id="SSF55681">
    <property type="entry name" value="Class II aaRS and biotin synthetases"/>
    <property type="match status" value="1"/>
</dbReference>
<keyword evidence="5" id="KW-0678">Repressor</keyword>
<feature type="binding site" evidence="5">
    <location>
        <begin position="120"/>
        <end position="122"/>
    </location>
    <ligand>
        <name>biotin</name>
        <dbReference type="ChEBI" id="CHEBI:57586"/>
    </ligand>
</feature>
<dbReference type="eggNOG" id="COG0340">
    <property type="taxonomic scope" value="Bacteria"/>
</dbReference>
<dbReference type="GO" id="GO:0009249">
    <property type="term" value="P:protein lipoylation"/>
    <property type="evidence" value="ECO:0007669"/>
    <property type="project" value="UniProtKB-ARBA"/>
</dbReference>
<dbReference type="Gene3D" id="2.30.30.100">
    <property type="match status" value="1"/>
</dbReference>
<dbReference type="InterPro" id="IPR036388">
    <property type="entry name" value="WH-like_DNA-bd_sf"/>
</dbReference>
<dbReference type="NCBIfam" id="TIGR00121">
    <property type="entry name" value="birA_ligase"/>
    <property type="match status" value="1"/>
</dbReference>
<feature type="binding site" evidence="5">
    <location>
        <position position="186"/>
    </location>
    <ligand>
        <name>biotin</name>
        <dbReference type="ChEBI" id="CHEBI:57586"/>
    </ligand>
</feature>
<dbReference type="HAMAP" id="MF_00978">
    <property type="entry name" value="Bifunct_BirA"/>
    <property type="match status" value="1"/>
</dbReference>
<dbReference type="InterPro" id="IPR008988">
    <property type="entry name" value="Transcriptional_repressor_C"/>
</dbReference>
<name>C9LU04_SELS3</name>
<dbReference type="InterPro" id="IPR013196">
    <property type="entry name" value="HTH_11"/>
</dbReference>
<accession>C9LU04</accession>
<dbReference type="Pfam" id="PF03099">
    <property type="entry name" value="BPL_LplA_LipB"/>
    <property type="match status" value="1"/>
</dbReference>
<dbReference type="InterPro" id="IPR045864">
    <property type="entry name" value="aa-tRNA-synth_II/BPL/LPL"/>
</dbReference>
<dbReference type="GO" id="GO:0006355">
    <property type="term" value="P:regulation of DNA-templated transcription"/>
    <property type="evidence" value="ECO:0007669"/>
    <property type="project" value="UniProtKB-UniRule"/>
</dbReference>
<keyword evidence="5" id="KW-0805">Transcription regulation</keyword>
<dbReference type="GO" id="GO:0016740">
    <property type="term" value="F:transferase activity"/>
    <property type="evidence" value="ECO:0007669"/>
    <property type="project" value="UniProtKB-ARBA"/>
</dbReference>
<evidence type="ECO:0000256" key="1">
    <source>
        <dbReference type="ARBA" id="ARBA00022598"/>
    </source>
</evidence>
<dbReference type="GO" id="GO:0003677">
    <property type="term" value="F:DNA binding"/>
    <property type="evidence" value="ECO:0007669"/>
    <property type="project" value="UniProtKB-UniRule"/>
</dbReference>
<dbReference type="InterPro" id="IPR003142">
    <property type="entry name" value="BPL_C"/>
</dbReference>
<dbReference type="InterPro" id="IPR036390">
    <property type="entry name" value="WH_DNA-bd_sf"/>
</dbReference>
<feature type="binding site" evidence="5">
    <location>
        <position position="116"/>
    </location>
    <ligand>
        <name>biotin</name>
        <dbReference type="ChEBI" id="CHEBI:57586"/>
    </ligand>
</feature>
<dbReference type="PANTHER" id="PTHR12835:SF5">
    <property type="entry name" value="BIOTIN--PROTEIN LIGASE"/>
    <property type="match status" value="1"/>
</dbReference>
<dbReference type="GO" id="GO:0005737">
    <property type="term" value="C:cytoplasm"/>
    <property type="evidence" value="ECO:0007669"/>
    <property type="project" value="TreeGrafter"/>
</dbReference>
<sequence>MILRSRILELLRKAGEEYMSGEEIAKRLGVSRTAVWKHIKELREAGYGIKSRSRSGYALEETPDCLLPGEIKNGLRTRFIAKDIVFFEEIDSTNQVAKQLAQKGAAAGTVVVAESQGKGRGRLERSYFSPAGKGIWFSVILRPHILPQEAPKCTLLAAVAVAMAMKRFGLQAEIKWPNDILHEGKKLTGILTEMSAEIDRINYIVIGTGINVNMEEEEFPEELRDKATSLSIMKGERLPRVAFFQAVLEALDELCIVLEEDGFAPIIARWREYAVTLGQEVHVIGAIGKDSFDGRAVDIDEEGALLVEAEGGVRRVLAGDVSIRPKKA</sequence>
<dbReference type="InterPro" id="IPR011991">
    <property type="entry name" value="ArsR-like_HTH"/>
</dbReference>
<keyword evidence="2 5" id="KW-0547">Nucleotide-binding</keyword>
<keyword evidence="1 5" id="KW-0436">Ligase</keyword>
<dbReference type="eggNOG" id="COG1654">
    <property type="taxonomic scope" value="Bacteria"/>
</dbReference>
<dbReference type="GO" id="GO:0004077">
    <property type="term" value="F:biotin--[biotin carboxyl-carrier protein] ligase activity"/>
    <property type="evidence" value="ECO:0007669"/>
    <property type="project" value="UniProtKB-UniRule"/>
</dbReference>
<comment type="function">
    <text evidence="5">Acts both as a biotin--[acetyl-CoA-carboxylase] ligase and a repressor.</text>
</comment>
<feature type="DNA-binding region" description="H-T-H motif" evidence="5">
    <location>
        <begin position="21"/>
        <end position="40"/>
    </location>
</feature>